<dbReference type="Proteomes" id="UP000654993">
    <property type="component" value="Unassembled WGS sequence"/>
</dbReference>
<accession>A0A916VEP7</accession>
<dbReference type="RefSeq" id="WP_200965296.1">
    <property type="nucleotide sequence ID" value="NZ_BMAQ01000002.1"/>
</dbReference>
<evidence type="ECO:0000313" key="1">
    <source>
        <dbReference type="EMBL" id="GFR36998.1"/>
    </source>
</evidence>
<name>A0A916VEP7_9BACL</name>
<sequence length="424" mass="48295">MKTRGKWSKQSMVLLSFILGASLFVTTALADLAYASGYEQLKQAVKFTFAQMDSGLSNYTMESTFYMRAGDKTVYESTNVLKSDSVNKMSEEYAATTRVDGEVYNSHSYRDEQISAWKSSSDDHYYVTEYGKINDWRHFSDPFQGEEIRDIERIIDALVGNLKDNVLVDMGMDGGKIYSGSLSEAQVPALVNAVVSFLAKQQITSYSYSRETMTRKLAEDVYVKRVSGQAAEDETGLLTKMSGELVLSGLDEQGEPMEMVFGFAFQIKDIGSTAVIKPDLTNAVVEKPHTMHRFNKKHIGTYRNNIVIEQSDQYLKIGERTVEITDVAGSSVKGRYYETIDPKYADLYPKAALDFTFTAEQVDWLTIFEYTNEEGELRHGEIDIYEPGKIFLNLNMRYEDGHIYYEGEDLRDIYFDHQFVRVFE</sequence>
<comment type="caution">
    <text evidence="1">The sequence shown here is derived from an EMBL/GenBank/DDBJ whole genome shotgun (WGS) entry which is preliminary data.</text>
</comment>
<keyword evidence="2" id="KW-1185">Reference proteome</keyword>
<evidence type="ECO:0000313" key="2">
    <source>
        <dbReference type="Proteomes" id="UP000654993"/>
    </source>
</evidence>
<proteinExistence type="predicted"/>
<organism evidence="1 2">
    <name type="scientific">Insulibacter thermoxylanivorax</name>
    <dbReference type="NCBI Taxonomy" id="2749268"/>
    <lineage>
        <taxon>Bacteria</taxon>
        <taxon>Bacillati</taxon>
        <taxon>Bacillota</taxon>
        <taxon>Bacilli</taxon>
        <taxon>Bacillales</taxon>
        <taxon>Paenibacillaceae</taxon>
        <taxon>Insulibacter</taxon>
    </lineage>
</organism>
<dbReference type="AlphaFoldDB" id="A0A916VEP7"/>
<reference evidence="1" key="2">
    <citation type="journal article" date="2021" name="Data Brief">
        <title>Draft genome sequence data of the facultative, thermophilic, xylanolytic bacterium Paenibacillus sp. strain DA-C8.</title>
        <authorList>
            <person name="Chhe C."/>
            <person name="Uke A."/>
            <person name="Baramee S."/>
            <person name="Ungkulpasvich U."/>
            <person name="Tachaapaikoon C."/>
            <person name="Pason P."/>
            <person name="Waeonukul R."/>
            <person name="Ratanakhanokchai K."/>
            <person name="Kosugi A."/>
        </authorList>
    </citation>
    <scope>NUCLEOTIDE SEQUENCE</scope>
    <source>
        <strain evidence="1">DA-C8</strain>
    </source>
</reference>
<protein>
    <submittedName>
        <fullName evidence="1">Uncharacterized protein</fullName>
    </submittedName>
</protein>
<dbReference type="EMBL" id="BMAQ01000002">
    <property type="protein sequence ID" value="GFR36998.1"/>
    <property type="molecule type" value="Genomic_DNA"/>
</dbReference>
<reference evidence="1" key="1">
    <citation type="submission" date="2020-08" db="EMBL/GenBank/DDBJ databases">
        <authorList>
            <person name="Uke A."/>
            <person name="Chhe C."/>
            <person name="Baramee S."/>
            <person name="Kosugi A."/>
        </authorList>
    </citation>
    <scope>NUCLEOTIDE SEQUENCE</scope>
    <source>
        <strain evidence="1">DA-C8</strain>
    </source>
</reference>
<gene>
    <name evidence="1" type="ORF">PRECH8_02940</name>
</gene>